<dbReference type="PANTHER" id="PTHR45566:SF2">
    <property type="entry name" value="NARL SUBFAMILY"/>
    <property type="match status" value="1"/>
</dbReference>
<dbReference type="OrthoDB" id="9797341at2"/>
<feature type="modified residue" description="4-aspartylphosphate" evidence="3">
    <location>
        <position position="55"/>
    </location>
</feature>
<dbReference type="GO" id="GO:0006355">
    <property type="term" value="P:regulation of DNA-templated transcription"/>
    <property type="evidence" value="ECO:0007669"/>
    <property type="project" value="InterPro"/>
</dbReference>
<accession>A0A0P7BBM6</accession>
<dbReference type="SMART" id="SM00448">
    <property type="entry name" value="REC"/>
    <property type="match status" value="1"/>
</dbReference>
<keyword evidence="2" id="KW-0238">DNA-binding</keyword>
<evidence type="ECO:0000256" key="2">
    <source>
        <dbReference type="ARBA" id="ARBA00023125"/>
    </source>
</evidence>
<evidence type="ECO:0000259" key="4">
    <source>
        <dbReference type="PROSITE" id="PS50043"/>
    </source>
</evidence>
<dbReference type="SUPFAM" id="SSF52172">
    <property type="entry name" value="CheY-like"/>
    <property type="match status" value="1"/>
</dbReference>
<evidence type="ECO:0000256" key="1">
    <source>
        <dbReference type="ARBA" id="ARBA00022553"/>
    </source>
</evidence>
<dbReference type="InterPro" id="IPR016032">
    <property type="entry name" value="Sig_transdc_resp-reg_C-effctor"/>
</dbReference>
<dbReference type="CDD" id="cd17535">
    <property type="entry name" value="REC_NarL-like"/>
    <property type="match status" value="1"/>
</dbReference>
<dbReference type="GO" id="GO:0000160">
    <property type="term" value="P:phosphorelay signal transduction system"/>
    <property type="evidence" value="ECO:0007669"/>
    <property type="project" value="InterPro"/>
</dbReference>
<dbReference type="Proteomes" id="UP000050454">
    <property type="component" value="Unassembled WGS sequence"/>
</dbReference>
<feature type="domain" description="Response regulatory" evidence="5">
    <location>
        <begin position="4"/>
        <end position="120"/>
    </location>
</feature>
<gene>
    <name evidence="6" type="ORF">AFM12_11680</name>
</gene>
<dbReference type="Pfam" id="PF00072">
    <property type="entry name" value="Response_reg"/>
    <property type="match status" value="1"/>
</dbReference>
<dbReference type="RefSeq" id="WP_055148396.1">
    <property type="nucleotide sequence ID" value="NZ_JXSZ01000009.1"/>
</dbReference>
<dbReference type="Gene3D" id="3.40.50.2300">
    <property type="match status" value="1"/>
</dbReference>
<keyword evidence="7" id="KW-1185">Reference proteome</keyword>
<dbReference type="PRINTS" id="PR00038">
    <property type="entry name" value="HTHLUXR"/>
</dbReference>
<comment type="caution">
    <text evidence="6">The sequence shown here is derived from an EMBL/GenBank/DDBJ whole genome shotgun (WGS) entry which is preliminary data.</text>
</comment>
<dbReference type="GO" id="GO:0003677">
    <property type="term" value="F:DNA binding"/>
    <property type="evidence" value="ECO:0007669"/>
    <property type="project" value="UniProtKB-KW"/>
</dbReference>
<dbReference type="EMBL" id="LGTQ01000009">
    <property type="protein sequence ID" value="KPM47890.1"/>
    <property type="molecule type" value="Genomic_DNA"/>
</dbReference>
<dbReference type="InterPro" id="IPR000792">
    <property type="entry name" value="Tscrpt_reg_LuxR_C"/>
</dbReference>
<evidence type="ECO:0000313" key="7">
    <source>
        <dbReference type="Proteomes" id="UP000050454"/>
    </source>
</evidence>
<organism evidence="6 7">
    <name type="scientific">Jiulongibacter sediminis</name>
    <dbReference type="NCBI Taxonomy" id="1605367"/>
    <lineage>
        <taxon>Bacteria</taxon>
        <taxon>Pseudomonadati</taxon>
        <taxon>Bacteroidota</taxon>
        <taxon>Cytophagia</taxon>
        <taxon>Cytophagales</taxon>
        <taxon>Leadbetterellaceae</taxon>
        <taxon>Jiulongibacter</taxon>
    </lineage>
</organism>
<dbReference type="PANTHER" id="PTHR45566">
    <property type="entry name" value="HTH-TYPE TRANSCRIPTIONAL REGULATOR YHJB-RELATED"/>
    <property type="match status" value="1"/>
</dbReference>
<evidence type="ECO:0000256" key="3">
    <source>
        <dbReference type="PROSITE-ProRule" id="PRU00169"/>
    </source>
</evidence>
<dbReference type="InterPro" id="IPR058245">
    <property type="entry name" value="NreC/VraR/RcsB-like_REC"/>
</dbReference>
<dbReference type="InterPro" id="IPR011006">
    <property type="entry name" value="CheY-like_superfamily"/>
</dbReference>
<dbReference type="SUPFAM" id="SSF46894">
    <property type="entry name" value="C-terminal effector domain of the bipartite response regulators"/>
    <property type="match status" value="1"/>
</dbReference>
<proteinExistence type="predicted"/>
<reference evidence="6 7" key="1">
    <citation type="submission" date="2015-07" db="EMBL/GenBank/DDBJ databases">
        <title>The draft genome sequence of Leadbetterella sp. JN14-9.</title>
        <authorList>
            <person name="Liu Y."/>
            <person name="Du J."/>
            <person name="Shao Z."/>
        </authorList>
    </citation>
    <scope>NUCLEOTIDE SEQUENCE [LARGE SCALE GENOMIC DNA]</scope>
    <source>
        <strain evidence="6 7">JN14-9</strain>
    </source>
</reference>
<sequence length="206" mass="23721">MKKRILIADDHQLFGEGLKELLSKQSTFEVTGPLKEREEIIQGVIRLKPHVLLLDINLGKTNGILLGRDLKNSYPGVKIIMLTMYEDEKFLKQSKQFQMDGYLLKDCETSVLLSGIEKVLNGGTCFTEFESLTEDQNIGKDNFMARYQLSTRELEVMHQLRHGFNNQEIAENLNLSFHTVKTHRKNIYMKLNVSNVAELIVVMNKF</sequence>
<name>A0A0P7BBM6_9BACT</name>
<dbReference type="Pfam" id="PF00196">
    <property type="entry name" value="GerE"/>
    <property type="match status" value="1"/>
</dbReference>
<evidence type="ECO:0008006" key="8">
    <source>
        <dbReference type="Google" id="ProtNLM"/>
    </source>
</evidence>
<evidence type="ECO:0000313" key="6">
    <source>
        <dbReference type="EMBL" id="KPM47890.1"/>
    </source>
</evidence>
<dbReference type="InterPro" id="IPR051015">
    <property type="entry name" value="EvgA-like"/>
</dbReference>
<dbReference type="AlphaFoldDB" id="A0A0P7BBM6"/>
<dbReference type="CDD" id="cd06170">
    <property type="entry name" value="LuxR_C_like"/>
    <property type="match status" value="1"/>
</dbReference>
<feature type="domain" description="HTH luxR-type" evidence="4">
    <location>
        <begin position="142"/>
        <end position="206"/>
    </location>
</feature>
<dbReference type="PROSITE" id="PS00622">
    <property type="entry name" value="HTH_LUXR_1"/>
    <property type="match status" value="1"/>
</dbReference>
<evidence type="ECO:0000259" key="5">
    <source>
        <dbReference type="PROSITE" id="PS50110"/>
    </source>
</evidence>
<keyword evidence="1 3" id="KW-0597">Phosphoprotein</keyword>
<dbReference type="InterPro" id="IPR001789">
    <property type="entry name" value="Sig_transdc_resp-reg_receiver"/>
</dbReference>
<dbReference type="PROSITE" id="PS50043">
    <property type="entry name" value="HTH_LUXR_2"/>
    <property type="match status" value="1"/>
</dbReference>
<dbReference type="SMART" id="SM00421">
    <property type="entry name" value="HTH_LUXR"/>
    <property type="match status" value="1"/>
</dbReference>
<dbReference type="PROSITE" id="PS50110">
    <property type="entry name" value="RESPONSE_REGULATORY"/>
    <property type="match status" value="1"/>
</dbReference>
<dbReference type="STRING" id="1605367.AFM12_11680"/>
<protein>
    <recommendedName>
        <fullName evidence="8">LuxR family transcriptional regulator</fullName>
    </recommendedName>
</protein>